<name>A0A5J4NMU7_9TREM</name>
<organism evidence="1 2">
    <name type="scientific">Paragonimus westermani</name>
    <dbReference type="NCBI Taxonomy" id="34504"/>
    <lineage>
        <taxon>Eukaryota</taxon>
        <taxon>Metazoa</taxon>
        <taxon>Spiralia</taxon>
        <taxon>Lophotrochozoa</taxon>
        <taxon>Platyhelminthes</taxon>
        <taxon>Trematoda</taxon>
        <taxon>Digenea</taxon>
        <taxon>Plagiorchiida</taxon>
        <taxon>Troglotremata</taxon>
        <taxon>Troglotrematidae</taxon>
        <taxon>Paragonimus</taxon>
    </lineage>
</organism>
<dbReference type="InterPro" id="IPR043128">
    <property type="entry name" value="Rev_trsase/Diguanyl_cyclase"/>
</dbReference>
<gene>
    <name evidence="1" type="ORF">DEA37_0011483</name>
</gene>
<feature type="non-terminal residue" evidence="1">
    <location>
        <position position="1"/>
    </location>
</feature>
<dbReference type="PANTHER" id="PTHR37984">
    <property type="entry name" value="PROTEIN CBG26694"/>
    <property type="match status" value="1"/>
</dbReference>
<dbReference type="PANTHER" id="PTHR37984:SF5">
    <property type="entry name" value="PROTEIN NYNRIN-LIKE"/>
    <property type="match status" value="1"/>
</dbReference>
<dbReference type="AlphaFoldDB" id="A0A5J4NMU7"/>
<protein>
    <recommendedName>
        <fullName evidence="3">Reverse transcriptase/retrotransposon-derived protein RNase H-like domain-containing protein</fullName>
    </recommendedName>
</protein>
<comment type="caution">
    <text evidence="1">The sequence shown here is derived from an EMBL/GenBank/DDBJ whole genome shotgun (WGS) entry which is preliminary data.</text>
</comment>
<proteinExistence type="predicted"/>
<evidence type="ECO:0000313" key="2">
    <source>
        <dbReference type="Proteomes" id="UP000324629"/>
    </source>
</evidence>
<keyword evidence="2" id="KW-1185">Reference proteome</keyword>
<dbReference type="Gene3D" id="3.30.70.270">
    <property type="match status" value="1"/>
</dbReference>
<dbReference type="InterPro" id="IPR050951">
    <property type="entry name" value="Retrovirus_Pol_polyprotein"/>
</dbReference>
<reference evidence="1 2" key="1">
    <citation type="journal article" date="2019" name="Gigascience">
        <title>Whole-genome sequence of the oriental lung fluke Paragonimus westermani.</title>
        <authorList>
            <person name="Oey H."/>
            <person name="Zakrzewski M."/>
            <person name="Narain K."/>
            <person name="Devi K.R."/>
            <person name="Agatsuma T."/>
            <person name="Nawaratna S."/>
            <person name="Gobert G.N."/>
            <person name="Jones M.K."/>
            <person name="Ragan M.A."/>
            <person name="McManus D.P."/>
            <person name="Krause L."/>
        </authorList>
    </citation>
    <scope>NUCLEOTIDE SEQUENCE [LARGE SCALE GENOMIC DNA]</scope>
    <source>
        <strain evidence="1 2">IND2009</strain>
    </source>
</reference>
<dbReference type="Proteomes" id="UP000324629">
    <property type="component" value="Unassembled WGS sequence"/>
</dbReference>
<dbReference type="EMBL" id="QNGE01001924">
    <property type="protein sequence ID" value="KAA3676550.1"/>
    <property type="molecule type" value="Genomic_DNA"/>
</dbReference>
<evidence type="ECO:0000313" key="1">
    <source>
        <dbReference type="EMBL" id="KAA3676550.1"/>
    </source>
</evidence>
<dbReference type="InterPro" id="IPR043502">
    <property type="entry name" value="DNA/RNA_pol_sf"/>
</dbReference>
<evidence type="ECO:0008006" key="3">
    <source>
        <dbReference type="Google" id="ProtNLM"/>
    </source>
</evidence>
<sequence length="138" mass="15668">VLAQHSYQRSFLHIVSLSICNSSVSSFSCFGHVVDNYGFKPHSQRLTTLVNAPSPIKLHELRSVLGALQYYSRFIPNFAQCATSLFEVLSINNFSWSTNHEKTFCTLLRLLQTTESVLSQGSFNCNYRCFSQWNRCGS</sequence>
<accession>A0A5J4NMU7</accession>
<dbReference type="SUPFAM" id="SSF56672">
    <property type="entry name" value="DNA/RNA polymerases"/>
    <property type="match status" value="1"/>
</dbReference>